<dbReference type="NCBIfam" id="TIGR04085">
    <property type="entry name" value="rSAM_more_4Fe4S"/>
    <property type="match status" value="1"/>
</dbReference>
<evidence type="ECO:0000313" key="9">
    <source>
        <dbReference type="Proteomes" id="UP000050898"/>
    </source>
</evidence>
<keyword evidence="9" id="KW-1185">Reference proteome</keyword>
<reference evidence="8 9" key="1">
    <citation type="journal article" date="2015" name="Genome Announc.">
        <title>Expanding the biotechnology potential of lactobacilli through comparative genomics of 213 strains and associated genera.</title>
        <authorList>
            <person name="Sun Z."/>
            <person name="Harris H.M."/>
            <person name="McCann A."/>
            <person name="Guo C."/>
            <person name="Argimon S."/>
            <person name="Zhang W."/>
            <person name="Yang X."/>
            <person name="Jeffery I.B."/>
            <person name="Cooney J.C."/>
            <person name="Kagawa T.F."/>
            <person name="Liu W."/>
            <person name="Song Y."/>
            <person name="Salvetti E."/>
            <person name="Wrobel A."/>
            <person name="Rasinkangas P."/>
            <person name="Parkhill J."/>
            <person name="Rea M.C."/>
            <person name="O'Sullivan O."/>
            <person name="Ritari J."/>
            <person name="Douillard F.P."/>
            <person name="Paul Ross R."/>
            <person name="Yang R."/>
            <person name="Briner A.E."/>
            <person name="Felis G.E."/>
            <person name="de Vos W.M."/>
            <person name="Barrangou R."/>
            <person name="Klaenhammer T.R."/>
            <person name="Caufield P.W."/>
            <person name="Cui Y."/>
            <person name="Zhang H."/>
            <person name="O'Toole P.W."/>
        </authorList>
    </citation>
    <scope>NUCLEOTIDE SEQUENCE [LARGE SCALE GENOMIC DNA]</scope>
    <source>
        <strain evidence="8 9">DSM 20444</strain>
    </source>
</reference>
<dbReference type="OrthoDB" id="9808591at2"/>
<evidence type="ECO:0000256" key="2">
    <source>
        <dbReference type="ARBA" id="ARBA00022691"/>
    </source>
</evidence>
<accession>A0A0R2DV26</accession>
<keyword evidence="3" id="KW-0479">Metal-binding</keyword>
<name>A0A0R2DV26_9LACO</name>
<dbReference type="InterPro" id="IPR023867">
    <property type="entry name" value="Sulphatase_maturase_rSAM"/>
</dbReference>
<dbReference type="SFLD" id="SFLDG01386">
    <property type="entry name" value="main_SPASM_domain-containing"/>
    <property type="match status" value="1"/>
</dbReference>
<comment type="caution">
    <text evidence="8">The sequence shown here is derived from an EMBL/GenBank/DDBJ whole genome shotgun (WGS) entry which is preliminary data.</text>
</comment>
<dbReference type="PANTHER" id="PTHR43273">
    <property type="entry name" value="ANAEROBIC SULFATASE-MATURATING ENZYME HOMOLOG ASLB-RELATED"/>
    <property type="match status" value="1"/>
</dbReference>
<dbReference type="SFLD" id="SFLDG01384">
    <property type="entry name" value="thioether_bond_formation_requi"/>
    <property type="match status" value="1"/>
</dbReference>
<dbReference type="UniPathway" id="UPA00782"/>
<dbReference type="CDD" id="cd01335">
    <property type="entry name" value="Radical_SAM"/>
    <property type="match status" value="1"/>
</dbReference>
<organism evidence="8 9">
    <name type="scientific">Liquorilactobacillus mali KCTC 3596 = DSM 20444</name>
    <dbReference type="NCBI Taxonomy" id="1046596"/>
    <lineage>
        <taxon>Bacteria</taxon>
        <taxon>Bacillati</taxon>
        <taxon>Bacillota</taxon>
        <taxon>Bacilli</taxon>
        <taxon>Lactobacillales</taxon>
        <taxon>Lactobacillaceae</taxon>
        <taxon>Liquorilactobacillus</taxon>
    </lineage>
</organism>
<evidence type="ECO:0000259" key="7">
    <source>
        <dbReference type="PROSITE" id="PS51918"/>
    </source>
</evidence>
<dbReference type="PANTHER" id="PTHR43273:SF3">
    <property type="entry name" value="ANAEROBIC SULFATASE-MATURATING ENZYME HOMOLOG ASLB-RELATED"/>
    <property type="match status" value="1"/>
</dbReference>
<dbReference type="EMBL" id="AYYH01000094">
    <property type="protein sequence ID" value="KRN07790.1"/>
    <property type="molecule type" value="Genomic_DNA"/>
</dbReference>
<protein>
    <submittedName>
        <fullName evidence="8">Arylsulfatase</fullName>
    </submittedName>
</protein>
<dbReference type="GO" id="GO:0051536">
    <property type="term" value="F:iron-sulfur cluster binding"/>
    <property type="evidence" value="ECO:0007669"/>
    <property type="project" value="UniProtKB-KW"/>
</dbReference>
<evidence type="ECO:0000256" key="3">
    <source>
        <dbReference type="ARBA" id="ARBA00022723"/>
    </source>
</evidence>
<dbReference type="Pfam" id="PF04055">
    <property type="entry name" value="Radical_SAM"/>
    <property type="match status" value="1"/>
</dbReference>
<dbReference type="GO" id="GO:0046872">
    <property type="term" value="F:metal ion binding"/>
    <property type="evidence" value="ECO:0007669"/>
    <property type="project" value="UniProtKB-KW"/>
</dbReference>
<evidence type="ECO:0000256" key="4">
    <source>
        <dbReference type="ARBA" id="ARBA00023004"/>
    </source>
</evidence>
<dbReference type="GeneID" id="98317168"/>
<evidence type="ECO:0000256" key="5">
    <source>
        <dbReference type="ARBA" id="ARBA00023014"/>
    </source>
</evidence>
<dbReference type="PROSITE" id="PS51918">
    <property type="entry name" value="RADICAL_SAM"/>
    <property type="match status" value="1"/>
</dbReference>
<proteinExistence type="inferred from homology"/>
<evidence type="ECO:0000256" key="1">
    <source>
        <dbReference type="ARBA" id="ARBA00001966"/>
    </source>
</evidence>
<dbReference type="PATRIC" id="fig|1046596.6.peg.2650"/>
<dbReference type="InterPro" id="IPR058240">
    <property type="entry name" value="rSAM_sf"/>
</dbReference>
<comment type="similarity">
    <text evidence="6">Belongs to the radical SAM superfamily. Anaerobic sulfatase-maturating enzyme family.</text>
</comment>
<keyword evidence="5" id="KW-0411">Iron-sulfur</keyword>
<feature type="domain" description="Radical SAM core" evidence="7">
    <location>
        <begin position="56"/>
        <end position="284"/>
    </location>
</feature>
<comment type="cofactor">
    <cofactor evidence="1">
        <name>[4Fe-4S] cluster</name>
        <dbReference type="ChEBI" id="CHEBI:49883"/>
    </cofactor>
</comment>
<sequence length="410" mass="47071">MDTFFTYRTPNSVIVKSLSTGGIIELSRDDYDNPKTNFKTLINQVNAITPFYKSSNKLTKTLDLMIVTTMKCNLTCSYCFENDKSRDISISADQTNKIISYIEKCMRSGHYDSLDICFTGGEPLLSYRHIRSIVEILNYEYASLDIKYSIITNGTLLNKSIITFLSNNKFTVQISFDGDKYFHNLERKYTNGFGSYERLMTNVNLLMSSEQEVSLKIRINVTKLNYNNLNNLFDDLSKYHNQSRLSIYPDFVAVSPTEKTYINQQQKISIMKTIFIQLYEKGFNIIGPIMIGGMCMYKNDYSTTIHADGSLYNCYSVVGNSAFEIENIEDTNEIPSGIGDMCSDYTCPFHDLCYGGCPYNELVLTEKMQKDCQKEYLSEMNTLMFKKDISDLYQQPIYKVEDSNISIISI</sequence>
<keyword evidence="4" id="KW-0408">Iron</keyword>
<dbReference type="GO" id="GO:0016491">
    <property type="term" value="F:oxidoreductase activity"/>
    <property type="evidence" value="ECO:0007669"/>
    <property type="project" value="InterPro"/>
</dbReference>
<evidence type="ECO:0000256" key="6">
    <source>
        <dbReference type="ARBA" id="ARBA00023601"/>
    </source>
</evidence>
<dbReference type="InterPro" id="IPR023885">
    <property type="entry name" value="4Fe4S-binding_SPASM_dom"/>
</dbReference>
<dbReference type="Proteomes" id="UP000050898">
    <property type="component" value="Unassembled WGS sequence"/>
</dbReference>
<dbReference type="AlphaFoldDB" id="A0A0R2DV26"/>
<dbReference type="SUPFAM" id="SSF102114">
    <property type="entry name" value="Radical SAM enzymes"/>
    <property type="match status" value="1"/>
</dbReference>
<dbReference type="InterPro" id="IPR007197">
    <property type="entry name" value="rSAM"/>
</dbReference>
<dbReference type="Gene3D" id="3.20.20.70">
    <property type="entry name" value="Aldolase class I"/>
    <property type="match status" value="1"/>
</dbReference>
<gene>
    <name evidence="8" type="ORF">FD00_GL002518</name>
</gene>
<dbReference type="InterPro" id="IPR013785">
    <property type="entry name" value="Aldolase_TIM"/>
</dbReference>
<keyword evidence="2" id="KW-0949">S-adenosyl-L-methionine</keyword>
<dbReference type="SFLD" id="SFLDS00029">
    <property type="entry name" value="Radical_SAM"/>
    <property type="match status" value="1"/>
</dbReference>
<dbReference type="SFLD" id="SFLDG01067">
    <property type="entry name" value="SPASM/twitch_domain_containing"/>
    <property type="match status" value="1"/>
</dbReference>
<evidence type="ECO:0000313" key="8">
    <source>
        <dbReference type="EMBL" id="KRN07790.1"/>
    </source>
</evidence>
<dbReference type="RefSeq" id="WP_010078157.1">
    <property type="nucleotide sequence ID" value="NZ_AYYH01000094.1"/>
</dbReference>